<evidence type="ECO:0000313" key="1">
    <source>
        <dbReference type="Proteomes" id="UP000887576"/>
    </source>
</evidence>
<protein>
    <submittedName>
        <fullName evidence="2">Uncharacterized protein</fullName>
    </submittedName>
</protein>
<accession>A0AC34QBK2</accession>
<sequence>MSKKDPLPEPPFIPFSRENVGVSRILRCAFDNNIDLNVSVTWPQIVEAYASRYNKELTSKEMKFFFGTNNPNVIIKQRMYEIFVVPPNKWTDPVIEFQLRWPRNVAVTLMVDDF</sequence>
<proteinExistence type="predicted"/>
<dbReference type="Proteomes" id="UP000887576">
    <property type="component" value="Unplaced"/>
</dbReference>
<name>A0AC34QBK2_9BILA</name>
<reference evidence="2" key="1">
    <citation type="submission" date="2022-11" db="UniProtKB">
        <authorList>
            <consortium name="WormBaseParasite"/>
        </authorList>
    </citation>
    <scope>IDENTIFICATION</scope>
</reference>
<organism evidence="1 2">
    <name type="scientific">Panagrolaimus sp. JU765</name>
    <dbReference type="NCBI Taxonomy" id="591449"/>
    <lineage>
        <taxon>Eukaryota</taxon>
        <taxon>Metazoa</taxon>
        <taxon>Ecdysozoa</taxon>
        <taxon>Nematoda</taxon>
        <taxon>Chromadorea</taxon>
        <taxon>Rhabditida</taxon>
        <taxon>Tylenchina</taxon>
        <taxon>Panagrolaimomorpha</taxon>
        <taxon>Panagrolaimoidea</taxon>
        <taxon>Panagrolaimidae</taxon>
        <taxon>Panagrolaimus</taxon>
    </lineage>
</organism>
<evidence type="ECO:0000313" key="2">
    <source>
        <dbReference type="WBParaSite" id="JU765_v2.g14776.t1"/>
    </source>
</evidence>
<dbReference type="WBParaSite" id="JU765_v2.g14776.t1">
    <property type="protein sequence ID" value="JU765_v2.g14776.t1"/>
    <property type="gene ID" value="JU765_v2.g14776"/>
</dbReference>